<dbReference type="Gene3D" id="3.30.2180.10">
    <property type="entry name" value="ATP12-like"/>
    <property type="match status" value="1"/>
</dbReference>
<evidence type="ECO:0000256" key="2">
    <source>
        <dbReference type="ARBA" id="ARBA00022946"/>
    </source>
</evidence>
<dbReference type="EMBL" id="QWEY01000001">
    <property type="protein sequence ID" value="RGP38807.1"/>
    <property type="molecule type" value="Genomic_DNA"/>
</dbReference>
<evidence type="ECO:0000256" key="1">
    <source>
        <dbReference type="ARBA" id="ARBA00008231"/>
    </source>
</evidence>
<dbReference type="SUPFAM" id="SSF160909">
    <property type="entry name" value="ATP12-like"/>
    <property type="match status" value="1"/>
</dbReference>
<dbReference type="OrthoDB" id="9797825at2"/>
<dbReference type="AlphaFoldDB" id="A0A411Z707"/>
<dbReference type="PANTHER" id="PTHR21013">
    <property type="entry name" value="ATP SYNTHASE MITOCHONDRIAL F1 COMPLEX ASSEMBLY FACTOR 2/ATP12 PROTEIN, MITOCHONDRIAL PRECURSOR"/>
    <property type="match status" value="1"/>
</dbReference>
<dbReference type="Gene3D" id="1.10.3580.10">
    <property type="entry name" value="ATP12 ATPase"/>
    <property type="match status" value="1"/>
</dbReference>
<dbReference type="InterPro" id="IPR042272">
    <property type="entry name" value="ATP12_ATP_synth-F1-assembly_N"/>
</dbReference>
<comment type="similarity">
    <text evidence="1">Belongs to the ATP12 family.</text>
</comment>
<proteinExistence type="inferred from homology"/>
<name>A0A411Z707_9RHOB</name>
<keyword evidence="2" id="KW-0809">Transit peptide</keyword>
<dbReference type="GO" id="GO:0043461">
    <property type="term" value="P:proton-transporting ATP synthase complex assembly"/>
    <property type="evidence" value="ECO:0007669"/>
    <property type="project" value="InterPro"/>
</dbReference>
<organism evidence="4 5">
    <name type="scientific">Pseudotabrizicola alkalilacus</name>
    <dbReference type="NCBI Taxonomy" id="2305252"/>
    <lineage>
        <taxon>Bacteria</taxon>
        <taxon>Pseudomonadati</taxon>
        <taxon>Pseudomonadota</taxon>
        <taxon>Alphaproteobacteria</taxon>
        <taxon>Rhodobacterales</taxon>
        <taxon>Paracoccaceae</taxon>
        <taxon>Pseudotabrizicola</taxon>
    </lineage>
</organism>
<sequence length="235" mass="25693">MSAWAAKRFWQAAQAESCEGGFTVRLDARAVKTPAKQPLVLPTLAMAQEIAAEWDQQQGLIKPDTMPLTRAANSAIDKVAPQLDAVVAEIANYGTTDLLCYRATDPQPLIDRQEAHWTPLLDWARDDLRAPLVVTQGVMPVSQPAESLMGLRAHVGAHSPFQLAALHDLVAISGSLILGLAVARRRLSGDQAFGLSRIDEAWQNELWGEDEDAARLEALRRDAFLTAERFFALCG</sequence>
<dbReference type="Pfam" id="PF07542">
    <property type="entry name" value="ATP12"/>
    <property type="match status" value="1"/>
</dbReference>
<comment type="caution">
    <text evidence="4">The sequence shown here is derived from an EMBL/GenBank/DDBJ whole genome shotgun (WGS) entry which is preliminary data.</text>
</comment>
<dbReference type="InterPro" id="IPR011419">
    <property type="entry name" value="ATP12_ATP_synth-F1-assembly"/>
</dbReference>
<keyword evidence="5" id="KW-1185">Reference proteome</keyword>
<reference evidence="4 5" key="1">
    <citation type="submission" date="2018-08" db="EMBL/GenBank/DDBJ databases">
        <title>Flavobacterium tibetense sp. nov., isolated from a wetland YonghuCo on Tibetan Plateau.</title>
        <authorList>
            <person name="Phurbu D."/>
            <person name="Lu H."/>
            <person name="Xing P."/>
        </authorList>
    </citation>
    <scope>NUCLEOTIDE SEQUENCE [LARGE SCALE GENOMIC DNA]</scope>
    <source>
        <strain evidence="4 5">DJC</strain>
    </source>
</reference>
<evidence type="ECO:0000256" key="3">
    <source>
        <dbReference type="ARBA" id="ARBA00023186"/>
    </source>
</evidence>
<keyword evidence="3" id="KW-0143">Chaperone</keyword>
<evidence type="ECO:0000313" key="5">
    <source>
        <dbReference type="Proteomes" id="UP000284547"/>
    </source>
</evidence>
<dbReference type="Proteomes" id="UP000284547">
    <property type="component" value="Unassembled WGS sequence"/>
</dbReference>
<dbReference type="PANTHER" id="PTHR21013:SF10">
    <property type="entry name" value="ATP SYNTHASE MITOCHONDRIAL F1 COMPLEX ASSEMBLY FACTOR 2"/>
    <property type="match status" value="1"/>
</dbReference>
<protein>
    <submittedName>
        <fullName evidence="4">ATPase</fullName>
    </submittedName>
</protein>
<dbReference type="InterPro" id="IPR023335">
    <property type="entry name" value="ATP12_ortho_dom_sf"/>
</dbReference>
<accession>A0A411Z707</accession>
<dbReference type="RefSeq" id="WP_118149544.1">
    <property type="nucleotide sequence ID" value="NZ_QWEY01000001.1"/>
</dbReference>
<evidence type="ECO:0000313" key="4">
    <source>
        <dbReference type="EMBL" id="RGP38807.1"/>
    </source>
</evidence>
<gene>
    <name evidence="4" type="ORF">D1012_01390</name>
</gene>